<dbReference type="SUPFAM" id="SSF52058">
    <property type="entry name" value="L domain-like"/>
    <property type="match status" value="1"/>
</dbReference>
<feature type="region of interest" description="Disordered" evidence="3">
    <location>
        <begin position="641"/>
        <end position="687"/>
    </location>
</feature>
<organism evidence="4 5">
    <name type="scientific">Gomphillus americanus</name>
    <dbReference type="NCBI Taxonomy" id="1940652"/>
    <lineage>
        <taxon>Eukaryota</taxon>
        <taxon>Fungi</taxon>
        <taxon>Dikarya</taxon>
        <taxon>Ascomycota</taxon>
        <taxon>Pezizomycotina</taxon>
        <taxon>Lecanoromycetes</taxon>
        <taxon>OSLEUM clade</taxon>
        <taxon>Ostropomycetidae</taxon>
        <taxon>Ostropales</taxon>
        <taxon>Graphidaceae</taxon>
        <taxon>Gomphilloideae</taxon>
        <taxon>Gomphillus</taxon>
    </lineage>
</organism>
<dbReference type="EMBL" id="CAJPDQ010000001">
    <property type="protein sequence ID" value="CAF9903432.1"/>
    <property type="molecule type" value="Genomic_DNA"/>
</dbReference>
<gene>
    <name evidence="4" type="ORF">GOMPHAMPRED_000248</name>
</gene>
<keyword evidence="2" id="KW-0677">Repeat</keyword>
<feature type="compositionally biased region" description="Basic and acidic residues" evidence="3">
    <location>
        <begin position="478"/>
        <end position="499"/>
    </location>
</feature>
<feature type="region of interest" description="Disordered" evidence="3">
    <location>
        <begin position="725"/>
        <end position="778"/>
    </location>
</feature>
<evidence type="ECO:0000313" key="5">
    <source>
        <dbReference type="Proteomes" id="UP000664169"/>
    </source>
</evidence>
<feature type="compositionally biased region" description="Basic and acidic residues" evidence="3">
    <location>
        <begin position="54"/>
        <end position="69"/>
    </location>
</feature>
<sequence length="1532" mass="170978">MDALDFSGLSEEWVSQPRSSDPPQTEDEQAPHSSLKSKTSSYPAKSTSDPSNILREKPESDINSRDLNRVRSSAQEIPPEAFSGTIQHHEGMQVAAVKYAMPEWKKRLLKTNGKSQDLFSPIGLENVFRPPTVKTSEALGFQGPVPPTKTLPSSPPQLPSHILQQSSFLGSEDSVQLPPIRAPSQTGPKRGTRTRNTSNNSSNKSTMHHERFSPVVLTEEKAGSSHGITQSWLSSVKHNRRPSSSMSDSILQVSTGRIQEEADSISLPDYSELDSEQLNLDSKFITTKRGGFSRDGSFKARPLTPSSYQHGILSSLLPSEAVAIEKPLTSARNASLNTSGRETLQHQKASGSPLKLFHKYDTFTNDRLNCRISQFEAVKSTEILDTQDSPTTPSPHKAKAMRRKQRMSSFGDGELDKFDFTHANENGGTLVWPGDRYAEEGSIIGNAESNHILPEEDDAQTGFDSSYAAPDNQVRSKRTQELGSESKRGLDMSHKIPDPKRRRTSREGPASDEEITLPRSRPLVQSTSFIAGKKRKDARRGEHSAQADAQVLAERQILDAVSPFRKLSRVYQELTDDEEAHYIDVNVATDVLADELASLALNVAEDVAHGTRKKSVTTADFFQEANLIMQHIRARAAQRVRPVSTSVKDRDVSRQPSAFQGELFSNDDLDRPASREGSRMPKKRNATLGTRIVSHLKKFADSDETGLALDSSLDALKLQHHIQSQDLDSFESDRSDIRILDPLEPSKDDNRDPETGKTNSTNATSTSIPTGSSGARNKAIIEPHKVSHLITDTMGGMIFDHKRQCWVKRRSSSGEPKGIGRLLSELTEDDPFADIPDLIEHSREVDQKRIPKILSSSRPTTANAHIEAGLLSSGPTAGTRATSWSTMQTSKRTLSKQEKQNEQTIEAALFQNGYSARSKVSSNQPRAVTITLSSPLQPLDLSMFDEETNELEHIQSVKTPSKSGWNTEAERIRAKNNLSSSMVRYAPRPLSRIDELDNSVDSVDSSPLSLKHQSLVKTPISRTVMQIPMVPPTNQSYVSMHLTPLPDFTIHQAEQSLNLDVQYVAQKQGLTSHQEIEGRFSISIKELVAKIADIEPYEPYWEQMRKLDLSKSGVFTLHMLDDFCPHLEDLKVDDSELGQLNGAPETLRILSVRNGCLSDLTAWNHLYNLQYLDISGNELTSLNAFSNLVHLRELKADNNQINSLEGVADLDGLLKLSLAHNSIMDNKLEKLDLEEPTCHANLGYLNISTNNFTTLDVTSLQKLSDLIIDFNGIGTIQGLENHKSIQRVSWRYQKLDTSNARNLSACLDYHCCVEIRCLNLSGNRLLEFSLTERFLNLERLDLASCGIKRLATDFGTNLPNLRFLNLNHNAIRDLSPLIGIKRLSYLYVVHNRIKELRHVPQTLMKMGKRLEILDCRNNPFNVGFYLTNKANTMQLVVRGQGEIAIPHKDPFQDESFLIPDVNTKKDEAYLQQIDFGTSIRRQVYELMVIRKCERLCKLDGIPVDRTRTEGKDKVWDRLIALGIVQVSGHPRD</sequence>
<feature type="compositionally biased region" description="Basic and acidic residues" evidence="3">
    <location>
        <begin position="668"/>
        <end position="679"/>
    </location>
</feature>
<proteinExistence type="predicted"/>
<dbReference type="SMART" id="SM00365">
    <property type="entry name" value="LRR_SD22"/>
    <property type="match status" value="6"/>
</dbReference>
<reference evidence="4" key="1">
    <citation type="submission" date="2021-03" db="EMBL/GenBank/DDBJ databases">
        <authorList>
            <person name="Tagirdzhanova G."/>
        </authorList>
    </citation>
    <scope>NUCLEOTIDE SEQUENCE</scope>
</reference>
<name>A0A8H3EDF4_9LECA</name>
<keyword evidence="1" id="KW-0433">Leucine-rich repeat</keyword>
<dbReference type="GO" id="GO:0035591">
    <property type="term" value="F:signaling adaptor activity"/>
    <property type="evidence" value="ECO:0007669"/>
    <property type="project" value="TreeGrafter"/>
</dbReference>
<feature type="region of interest" description="Disordered" evidence="3">
    <location>
        <begin position="385"/>
        <end position="413"/>
    </location>
</feature>
<dbReference type="PROSITE" id="PS51450">
    <property type="entry name" value="LRR"/>
    <property type="match status" value="3"/>
</dbReference>
<dbReference type="PANTHER" id="PTHR47566:SF1">
    <property type="entry name" value="PROTEIN NUD1"/>
    <property type="match status" value="1"/>
</dbReference>
<feature type="compositionally biased region" description="Basic and acidic residues" evidence="3">
    <location>
        <begin position="731"/>
        <end position="755"/>
    </location>
</feature>
<evidence type="ECO:0000256" key="2">
    <source>
        <dbReference type="ARBA" id="ARBA00022737"/>
    </source>
</evidence>
<evidence type="ECO:0000256" key="3">
    <source>
        <dbReference type="SAM" id="MobiDB-lite"/>
    </source>
</evidence>
<feature type="compositionally biased region" description="Low complexity" evidence="3">
    <location>
        <begin position="194"/>
        <end position="205"/>
    </location>
</feature>
<dbReference type="GO" id="GO:1902412">
    <property type="term" value="P:regulation of mitotic cytokinesis"/>
    <property type="evidence" value="ECO:0007669"/>
    <property type="project" value="TreeGrafter"/>
</dbReference>
<dbReference type="InterPro" id="IPR003591">
    <property type="entry name" value="Leu-rich_rpt_typical-subtyp"/>
</dbReference>
<comment type="caution">
    <text evidence="4">The sequence shown here is derived from an EMBL/GenBank/DDBJ whole genome shotgun (WGS) entry which is preliminary data.</text>
</comment>
<dbReference type="Gene3D" id="3.80.10.10">
    <property type="entry name" value="Ribonuclease Inhibitor"/>
    <property type="match status" value="2"/>
</dbReference>
<dbReference type="InterPro" id="IPR052574">
    <property type="entry name" value="CDIRP"/>
</dbReference>
<feature type="compositionally biased region" description="Polar residues" evidence="3">
    <location>
        <begin position="756"/>
        <end position="775"/>
    </location>
</feature>
<feature type="compositionally biased region" description="Basic residues" evidence="3">
    <location>
        <begin position="396"/>
        <end position="406"/>
    </location>
</feature>
<dbReference type="Proteomes" id="UP000664169">
    <property type="component" value="Unassembled WGS sequence"/>
</dbReference>
<evidence type="ECO:0008006" key="6">
    <source>
        <dbReference type="Google" id="ProtNLM"/>
    </source>
</evidence>
<feature type="compositionally biased region" description="Polar residues" evidence="3">
    <location>
        <begin position="31"/>
        <end position="51"/>
    </location>
</feature>
<protein>
    <recommendedName>
        <fullName evidence="6">Septation initiation network scaffold protein cdc11</fullName>
    </recommendedName>
</protein>
<dbReference type="InterPro" id="IPR032675">
    <property type="entry name" value="LRR_dom_sf"/>
</dbReference>
<evidence type="ECO:0000256" key="1">
    <source>
        <dbReference type="ARBA" id="ARBA00022614"/>
    </source>
</evidence>
<keyword evidence="5" id="KW-1185">Reference proteome</keyword>
<feature type="region of interest" description="Disordered" evidence="3">
    <location>
        <begin position="1"/>
        <end position="86"/>
    </location>
</feature>
<feature type="compositionally biased region" description="Pro residues" evidence="3">
    <location>
        <begin position="144"/>
        <end position="158"/>
    </location>
</feature>
<dbReference type="GO" id="GO:0061499">
    <property type="term" value="C:outer plaque of mitotic spindle pole body"/>
    <property type="evidence" value="ECO:0007669"/>
    <property type="project" value="TreeGrafter"/>
</dbReference>
<dbReference type="PANTHER" id="PTHR47566">
    <property type="match status" value="1"/>
</dbReference>
<dbReference type="InterPro" id="IPR001611">
    <property type="entry name" value="Leu-rich_rpt"/>
</dbReference>
<accession>A0A8H3EDF4</accession>
<dbReference type="OrthoDB" id="7451790at2759"/>
<dbReference type="GO" id="GO:0031028">
    <property type="term" value="P:septation initiation signaling"/>
    <property type="evidence" value="ECO:0007669"/>
    <property type="project" value="TreeGrafter"/>
</dbReference>
<evidence type="ECO:0000313" key="4">
    <source>
        <dbReference type="EMBL" id="CAF9903432.1"/>
    </source>
</evidence>
<dbReference type="SMART" id="SM00369">
    <property type="entry name" value="LRR_TYP"/>
    <property type="match status" value="4"/>
</dbReference>
<feature type="region of interest" description="Disordered" evidence="3">
    <location>
        <begin position="135"/>
        <end position="209"/>
    </location>
</feature>
<feature type="region of interest" description="Disordered" evidence="3">
    <location>
        <begin position="457"/>
        <end position="542"/>
    </location>
</feature>
<dbReference type="Pfam" id="PF13855">
    <property type="entry name" value="LRR_8"/>
    <property type="match status" value="2"/>
</dbReference>